<dbReference type="EMBL" id="LO018304">
    <property type="protein sequence ID" value="CUM59702.1"/>
    <property type="molecule type" value="Genomic_DNA"/>
</dbReference>
<accession>A0A1J1JE12</accession>
<dbReference type="AlphaFoldDB" id="A0A1J1JE12"/>
<sequence length="197" mass="22518">MIAKTTLNNWKNILIREFINLGIINLYLASSFSILVTLNSLALVKYGINGFNYGIEIMGALVLGKVILLSEKMPIVERYQDKPLIISVGYKSVLFTIIALFFNSIEHLIVGLFQNESLERILIEFKNQVSQIDLFYQILCLLIVFIPFFMMRELNKILGKGTLFNLFFNNRSLKVKEVASMPAQELLLQHGSDGHFH</sequence>
<proteinExistence type="predicted"/>
<protein>
    <submittedName>
        <fullName evidence="1">Uncharacterized protein</fullName>
    </submittedName>
</protein>
<organism evidence="1">
    <name type="scientific">Planktothrix agardhii</name>
    <name type="common">Oscillatoria agardhii</name>
    <dbReference type="NCBI Taxonomy" id="1160"/>
    <lineage>
        <taxon>Bacteria</taxon>
        <taxon>Bacillati</taxon>
        <taxon>Cyanobacteriota</taxon>
        <taxon>Cyanophyceae</taxon>
        <taxon>Oscillatoriophycideae</taxon>
        <taxon>Oscillatoriales</taxon>
        <taxon>Microcoleaceae</taxon>
        <taxon>Planktothrix</taxon>
    </lineage>
</organism>
<reference evidence="1" key="1">
    <citation type="submission" date="2015-09" db="EMBL/GenBank/DDBJ databases">
        <authorList>
            <person name="Jackson K.R."/>
            <person name="Lunt B.L."/>
            <person name="Fisher J.N.B."/>
            <person name="Gardner A.V."/>
            <person name="Bailey M.E."/>
            <person name="Deus L.M."/>
            <person name="Earl A.S."/>
            <person name="Gibby P.D."/>
            <person name="Hartmann K.A."/>
            <person name="Liu J.E."/>
            <person name="Manci A.M."/>
            <person name="Nielsen D.A."/>
            <person name="Solomon M.B."/>
            <person name="Breakwell D.P."/>
            <person name="Burnett S.H."/>
            <person name="Grose J.H."/>
        </authorList>
    </citation>
    <scope>NUCLEOTIDE SEQUENCE</scope>
    <source>
        <strain evidence="1">7805</strain>
    </source>
</reference>
<dbReference type="RefSeq" id="WP_235751891.1">
    <property type="nucleotide sequence ID" value="NZ_JBAVBW010000172.1"/>
</dbReference>
<dbReference type="GeneID" id="77287925"/>
<evidence type="ECO:0000313" key="1">
    <source>
        <dbReference type="EMBL" id="CUM59702.1"/>
    </source>
</evidence>
<name>A0A1J1JE12_PLAAG</name>
<gene>
    <name evidence="1" type="ORF">PLAM_1735</name>
</gene>